<evidence type="ECO:0000313" key="2">
    <source>
        <dbReference type="EMBL" id="CAB9505485.1"/>
    </source>
</evidence>
<dbReference type="AlphaFoldDB" id="A0A9N8DNS9"/>
<keyword evidence="1" id="KW-0812">Transmembrane</keyword>
<evidence type="ECO:0000256" key="1">
    <source>
        <dbReference type="SAM" id="Phobius"/>
    </source>
</evidence>
<name>A0A9N8DNS9_9STRA</name>
<feature type="transmembrane region" description="Helical" evidence="1">
    <location>
        <begin position="7"/>
        <end position="25"/>
    </location>
</feature>
<keyword evidence="3" id="KW-1185">Reference proteome</keyword>
<gene>
    <name evidence="2" type="ORF">SEMRO_232_G094030.1</name>
</gene>
<accession>A0A9N8DNS9</accession>
<keyword evidence="1" id="KW-1133">Transmembrane helix</keyword>
<reference evidence="2" key="1">
    <citation type="submission" date="2020-06" db="EMBL/GenBank/DDBJ databases">
        <authorList>
            <consortium name="Plant Systems Biology data submission"/>
        </authorList>
    </citation>
    <scope>NUCLEOTIDE SEQUENCE</scope>
    <source>
        <strain evidence="2">D6</strain>
    </source>
</reference>
<dbReference type="EMBL" id="CAICTM010000231">
    <property type="protein sequence ID" value="CAB9505485.1"/>
    <property type="molecule type" value="Genomic_DNA"/>
</dbReference>
<sequence>MIKKKEFLVVVWVGFCLVLSLQLFLNSKVSHEKEANLPAKLVSFKSHGRANEIKELQLLTCQDDQDGPCCASWQTNMDDWWLHHPDWYVSQETNNQFCFSRIQDNEKAAFFRKVHDNQWNHNNSTCEHVILANQTNSGYAASINQIVYGFQFASDRGLPFQITKHRPQMTWMFAPKNESSWAYCESQDMNCYYLPLSDCKPVIGGESKYSATIPQTQQANTEFQWLRLYAVRPKQQVRRKVFELITQVQGLPPLPWNINCTAMHIRRGDSGFVKIPWRRYAAVQEYIDKGKVQPGETIVLLCDDASTIEEVQTHHGETYNWIYLNRTRFRGTEGGFNKHSILAEAKMAAQCQKLVVGTSGFVTVIKDAMQLAGQNYKQFLVKTRVTKDDVKSVKKLDPKVRVDQMLNEIEDKYKSQKTG</sequence>
<organism evidence="2 3">
    <name type="scientific">Seminavis robusta</name>
    <dbReference type="NCBI Taxonomy" id="568900"/>
    <lineage>
        <taxon>Eukaryota</taxon>
        <taxon>Sar</taxon>
        <taxon>Stramenopiles</taxon>
        <taxon>Ochrophyta</taxon>
        <taxon>Bacillariophyta</taxon>
        <taxon>Bacillariophyceae</taxon>
        <taxon>Bacillariophycidae</taxon>
        <taxon>Naviculales</taxon>
        <taxon>Naviculaceae</taxon>
        <taxon>Seminavis</taxon>
    </lineage>
</organism>
<evidence type="ECO:0000313" key="3">
    <source>
        <dbReference type="Proteomes" id="UP001153069"/>
    </source>
</evidence>
<proteinExistence type="predicted"/>
<dbReference type="Gene3D" id="3.40.50.11350">
    <property type="match status" value="1"/>
</dbReference>
<protein>
    <submittedName>
        <fullName evidence="2">Uncharacterized protein</fullName>
    </submittedName>
</protein>
<comment type="caution">
    <text evidence="2">The sequence shown here is derived from an EMBL/GenBank/DDBJ whole genome shotgun (WGS) entry which is preliminary data.</text>
</comment>
<dbReference type="OrthoDB" id="44569at2759"/>
<dbReference type="Proteomes" id="UP001153069">
    <property type="component" value="Unassembled WGS sequence"/>
</dbReference>
<keyword evidence="1" id="KW-0472">Membrane</keyword>